<reference evidence="2 3" key="1">
    <citation type="submission" date="2023-01" db="EMBL/GenBank/DDBJ databases">
        <title>Analysis of 21 Apiospora genomes using comparative genomics revels a genus with tremendous synthesis potential of carbohydrate active enzymes and secondary metabolites.</title>
        <authorList>
            <person name="Sorensen T."/>
        </authorList>
    </citation>
    <scope>NUCLEOTIDE SEQUENCE [LARGE SCALE GENOMIC DNA]</scope>
    <source>
        <strain evidence="2 3">CBS 20057</strain>
    </source>
</reference>
<proteinExistence type="predicted"/>
<feature type="compositionally biased region" description="Basic and acidic residues" evidence="1">
    <location>
        <begin position="173"/>
        <end position="199"/>
    </location>
</feature>
<dbReference type="EMBL" id="JAQQWI010000007">
    <property type="protein sequence ID" value="KAK8026818.1"/>
    <property type="molecule type" value="Genomic_DNA"/>
</dbReference>
<evidence type="ECO:0000313" key="3">
    <source>
        <dbReference type="Proteomes" id="UP001396898"/>
    </source>
</evidence>
<protein>
    <submittedName>
        <fullName evidence="2">Uncharacterized protein</fullName>
    </submittedName>
</protein>
<accession>A0ABR1S625</accession>
<feature type="compositionally biased region" description="Basic and acidic residues" evidence="1">
    <location>
        <begin position="125"/>
        <end position="137"/>
    </location>
</feature>
<comment type="caution">
    <text evidence="2">The sequence shown here is derived from an EMBL/GenBank/DDBJ whole genome shotgun (WGS) entry which is preliminary data.</text>
</comment>
<gene>
    <name evidence="2" type="ORF">PG991_003874</name>
</gene>
<dbReference type="Proteomes" id="UP001396898">
    <property type="component" value="Unassembled WGS sequence"/>
</dbReference>
<keyword evidence="3" id="KW-1185">Reference proteome</keyword>
<feature type="compositionally biased region" description="Low complexity" evidence="1">
    <location>
        <begin position="110"/>
        <end position="124"/>
    </location>
</feature>
<evidence type="ECO:0000313" key="2">
    <source>
        <dbReference type="EMBL" id="KAK8026818.1"/>
    </source>
</evidence>
<evidence type="ECO:0000256" key="1">
    <source>
        <dbReference type="SAM" id="MobiDB-lite"/>
    </source>
</evidence>
<sequence>MADSSRGQDEGQRASLLPSAFSRGHAYQRMSSDGDIDLADVEPIRPYSPIETRGIRATPPMDVPSFLQPPRRPSAVTPAGTDDAETPLSARRHRSTYSTPSFVITHQDETPPSQTGTTTPSSRPQSERQTRFTEMLKKSLTSPGDKPVDPLSDPAGNPYLGAASARSSLLFPIDDRDRGDRQRDYETDSLAKRYGNDPL</sequence>
<organism evidence="2 3">
    <name type="scientific">Apiospora marii</name>
    <dbReference type="NCBI Taxonomy" id="335849"/>
    <lineage>
        <taxon>Eukaryota</taxon>
        <taxon>Fungi</taxon>
        <taxon>Dikarya</taxon>
        <taxon>Ascomycota</taxon>
        <taxon>Pezizomycotina</taxon>
        <taxon>Sordariomycetes</taxon>
        <taxon>Xylariomycetidae</taxon>
        <taxon>Amphisphaeriales</taxon>
        <taxon>Apiosporaceae</taxon>
        <taxon>Apiospora</taxon>
    </lineage>
</organism>
<feature type="region of interest" description="Disordered" evidence="1">
    <location>
        <begin position="1"/>
        <end position="199"/>
    </location>
</feature>
<name>A0ABR1S625_9PEZI</name>
<feature type="compositionally biased region" description="Basic and acidic residues" evidence="1">
    <location>
        <begin position="1"/>
        <end position="12"/>
    </location>
</feature>